<dbReference type="SUPFAM" id="SSF46785">
    <property type="entry name" value="Winged helix' DNA-binding domain"/>
    <property type="match status" value="1"/>
</dbReference>
<dbReference type="CDD" id="cd07377">
    <property type="entry name" value="WHTH_GntR"/>
    <property type="match status" value="1"/>
</dbReference>
<dbReference type="PANTHER" id="PTHR43537:SF45">
    <property type="entry name" value="GNTR FAMILY REGULATORY PROTEIN"/>
    <property type="match status" value="1"/>
</dbReference>
<keyword evidence="2 5" id="KW-0238">DNA-binding</keyword>
<dbReference type="InterPro" id="IPR036390">
    <property type="entry name" value="WH_DNA-bd_sf"/>
</dbReference>
<dbReference type="STRING" id="459525.SAMN04488137_3290"/>
<dbReference type="InterPro" id="IPR036388">
    <property type="entry name" value="WH-like_DNA-bd_sf"/>
</dbReference>
<keyword evidence="1" id="KW-0805">Transcription regulation</keyword>
<dbReference type="SMART" id="SM00895">
    <property type="entry name" value="FCD"/>
    <property type="match status" value="1"/>
</dbReference>
<dbReference type="Pfam" id="PF07729">
    <property type="entry name" value="FCD"/>
    <property type="match status" value="1"/>
</dbReference>
<sequence length="219" mass="24987">MVMQLEKQSVVSQIREYIKGEILDQRLKPGEKVTINQIAGELSCSIVPVREALSSLYAEGLVNFTPYRGYIVTPLLDQKAFKQLYETRKILELKAMDLAVGHITEEAILQLENILEESQIATPDLPVYAQFRPFIDADEKFHIYLFEIAGNPYLLQAWKGLNIHLHNSRLYHPKGQVDVKEGTEEHRQVITALKNKDVQQAIQAMELHLEGSYSRLALS</sequence>
<dbReference type="OrthoDB" id="574518at2"/>
<evidence type="ECO:0000256" key="1">
    <source>
        <dbReference type="ARBA" id="ARBA00023015"/>
    </source>
</evidence>
<name>A0A1G9YAW6_9BACL</name>
<dbReference type="PANTHER" id="PTHR43537">
    <property type="entry name" value="TRANSCRIPTIONAL REGULATOR, GNTR FAMILY"/>
    <property type="match status" value="1"/>
</dbReference>
<dbReference type="Pfam" id="PF00392">
    <property type="entry name" value="GntR"/>
    <property type="match status" value="1"/>
</dbReference>
<dbReference type="InterPro" id="IPR008920">
    <property type="entry name" value="TF_FadR/GntR_C"/>
</dbReference>
<dbReference type="Gene3D" id="1.10.10.10">
    <property type="entry name" value="Winged helix-like DNA-binding domain superfamily/Winged helix DNA-binding domain"/>
    <property type="match status" value="1"/>
</dbReference>
<protein>
    <submittedName>
        <fullName evidence="5">DNA-binding transcriptional regulator, GntR family</fullName>
    </submittedName>
</protein>
<evidence type="ECO:0000256" key="2">
    <source>
        <dbReference type="ARBA" id="ARBA00023125"/>
    </source>
</evidence>
<dbReference type="Proteomes" id="UP000199544">
    <property type="component" value="Unassembled WGS sequence"/>
</dbReference>
<dbReference type="AlphaFoldDB" id="A0A1G9YAW6"/>
<accession>A0A1G9YAW6</accession>
<dbReference type="InterPro" id="IPR011711">
    <property type="entry name" value="GntR_C"/>
</dbReference>
<evidence type="ECO:0000313" key="5">
    <source>
        <dbReference type="EMBL" id="SDN05786.1"/>
    </source>
</evidence>
<keyword evidence="3" id="KW-0804">Transcription</keyword>
<reference evidence="6" key="1">
    <citation type="submission" date="2016-10" db="EMBL/GenBank/DDBJ databases">
        <authorList>
            <person name="Varghese N."/>
            <person name="Submissions S."/>
        </authorList>
    </citation>
    <scope>NUCLEOTIDE SEQUENCE [LARGE SCALE GENOMIC DNA]</scope>
    <source>
        <strain evidence="6">CGMCC 1.6854</strain>
    </source>
</reference>
<dbReference type="RefSeq" id="WP_090236022.1">
    <property type="nucleotide sequence ID" value="NZ_FNHW01000001.1"/>
</dbReference>
<dbReference type="Gene3D" id="1.20.120.530">
    <property type="entry name" value="GntR ligand-binding domain-like"/>
    <property type="match status" value="1"/>
</dbReference>
<dbReference type="GO" id="GO:0003677">
    <property type="term" value="F:DNA binding"/>
    <property type="evidence" value="ECO:0007669"/>
    <property type="project" value="UniProtKB-KW"/>
</dbReference>
<gene>
    <name evidence="5" type="ORF">SAMN04488137_3290</name>
</gene>
<evidence type="ECO:0000313" key="6">
    <source>
        <dbReference type="Proteomes" id="UP000199544"/>
    </source>
</evidence>
<feature type="domain" description="HTH gntR-type" evidence="4">
    <location>
        <begin position="8"/>
        <end position="75"/>
    </location>
</feature>
<evidence type="ECO:0000256" key="3">
    <source>
        <dbReference type="ARBA" id="ARBA00023163"/>
    </source>
</evidence>
<keyword evidence="6" id="KW-1185">Reference proteome</keyword>
<proteinExistence type="predicted"/>
<dbReference type="PROSITE" id="PS50949">
    <property type="entry name" value="HTH_GNTR"/>
    <property type="match status" value="1"/>
</dbReference>
<organism evidence="5 6">
    <name type="scientific">Fictibacillus solisalsi</name>
    <dbReference type="NCBI Taxonomy" id="459525"/>
    <lineage>
        <taxon>Bacteria</taxon>
        <taxon>Bacillati</taxon>
        <taxon>Bacillota</taxon>
        <taxon>Bacilli</taxon>
        <taxon>Bacillales</taxon>
        <taxon>Fictibacillaceae</taxon>
        <taxon>Fictibacillus</taxon>
    </lineage>
</organism>
<dbReference type="SUPFAM" id="SSF48008">
    <property type="entry name" value="GntR ligand-binding domain-like"/>
    <property type="match status" value="1"/>
</dbReference>
<dbReference type="EMBL" id="FNHW01000001">
    <property type="protein sequence ID" value="SDN05786.1"/>
    <property type="molecule type" value="Genomic_DNA"/>
</dbReference>
<dbReference type="GO" id="GO:0003700">
    <property type="term" value="F:DNA-binding transcription factor activity"/>
    <property type="evidence" value="ECO:0007669"/>
    <property type="project" value="InterPro"/>
</dbReference>
<dbReference type="SMART" id="SM00345">
    <property type="entry name" value="HTH_GNTR"/>
    <property type="match status" value="1"/>
</dbReference>
<evidence type="ECO:0000259" key="4">
    <source>
        <dbReference type="PROSITE" id="PS50949"/>
    </source>
</evidence>
<dbReference type="InterPro" id="IPR000524">
    <property type="entry name" value="Tscrpt_reg_HTH_GntR"/>
</dbReference>